<accession>A0A8J7TLB9</accession>
<dbReference type="AlphaFoldDB" id="A0A8J7TLB9"/>
<evidence type="ECO:0000256" key="3">
    <source>
        <dbReference type="PIRSR" id="PIRSR640042-1"/>
    </source>
</evidence>
<protein>
    <submittedName>
        <fullName evidence="8">DUF1957 domain-containing protein</fullName>
    </submittedName>
</protein>
<dbReference type="SUPFAM" id="SSF88688">
    <property type="entry name" value="Families 57/38 glycoside transferase middle domain"/>
    <property type="match status" value="1"/>
</dbReference>
<evidence type="ECO:0000259" key="6">
    <source>
        <dbReference type="Pfam" id="PF03065"/>
    </source>
</evidence>
<comment type="similarity">
    <text evidence="1 5">Belongs to the glycosyl hydrolase 57 family.</text>
</comment>
<evidence type="ECO:0000256" key="4">
    <source>
        <dbReference type="PIRSR" id="PIRSR640042-2"/>
    </source>
</evidence>
<evidence type="ECO:0000256" key="5">
    <source>
        <dbReference type="RuleBase" id="RU361196"/>
    </source>
</evidence>
<dbReference type="Gene3D" id="3.20.110.10">
    <property type="entry name" value="Glycoside hydrolase 38, N terminal domain"/>
    <property type="match status" value="1"/>
</dbReference>
<dbReference type="GO" id="GO:0003844">
    <property type="term" value="F:1,4-alpha-glucan branching enzyme activity"/>
    <property type="evidence" value="ECO:0007669"/>
    <property type="project" value="InterPro"/>
</dbReference>
<evidence type="ECO:0000313" key="9">
    <source>
        <dbReference type="Proteomes" id="UP000664277"/>
    </source>
</evidence>
<evidence type="ECO:0000313" key="8">
    <source>
        <dbReference type="EMBL" id="MBN8658858.1"/>
    </source>
</evidence>
<feature type="active site" description="Nucleophile" evidence="3">
    <location>
        <position position="193"/>
    </location>
</feature>
<dbReference type="PANTHER" id="PTHR41695">
    <property type="entry name" value="1,4-ALPHA-GLUCAN BRANCHING ENZYME RV3031-RELATED"/>
    <property type="match status" value="1"/>
</dbReference>
<feature type="active site" description="Proton donor" evidence="3">
    <location>
        <position position="367"/>
    </location>
</feature>
<dbReference type="Proteomes" id="UP000664277">
    <property type="component" value="Unassembled WGS sequence"/>
</dbReference>
<dbReference type="InterPro" id="IPR028995">
    <property type="entry name" value="Glyco_hydro_57/38_cen_sf"/>
</dbReference>
<dbReference type="PANTHER" id="PTHR41695:SF1">
    <property type="entry name" value="1,4-ALPHA-GLUCAN BRANCHING ENZYME TK1436"/>
    <property type="match status" value="1"/>
</dbReference>
<dbReference type="GO" id="GO:0030979">
    <property type="term" value="P:alpha-glucan biosynthetic process"/>
    <property type="evidence" value="ECO:0007669"/>
    <property type="project" value="InterPro"/>
</dbReference>
<feature type="binding site" evidence="4">
    <location>
        <position position="481"/>
    </location>
    <ligand>
        <name>substrate</name>
    </ligand>
</feature>
<feature type="domain" description="1,4-alpha-glucan branching enzyme C-terminal" evidence="7">
    <location>
        <begin position="441"/>
        <end position="534"/>
    </location>
</feature>
<dbReference type="Pfam" id="PF03065">
    <property type="entry name" value="Glyco_hydro_57"/>
    <property type="match status" value="1"/>
</dbReference>
<dbReference type="InterPro" id="IPR037090">
    <property type="entry name" value="57_glycoside_trans_central"/>
</dbReference>
<dbReference type="InterPro" id="IPR015293">
    <property type="entry name" value="BE_C"/>
</dbReference>
<dbReference type="GO" id="GO:0005576">
    <property type="term" value="C:extracellular region"/>
    <property type="evidence" value="ECO:0007669"/>
    <property type="project" value="TreeGrafter"/>
</dbReference>
<evidence type="ECO:0000259" key="7">
    <source>
        <dbReference type="Pfam" id="PF09210"/>
    </source>
</evidence>
<dbReference type="EMBL" id="JAFLCK010000001">
    <property type="protein sequence ID" value="MBN8658858.1"/>
    <property type="molecule type" value="Genomic_DNA"/>
</dbReference>
<name>A0A8J7TLB9_9BACT</name>
<dbReference type="InterPro" id="IPR004300">
    <property type="entry name" value="Glyco_hydro_57_N"/>
</dbReference>
<feature type="domain" description="Glycoside hydrolase family 57 N-terminal" evidence="6">
    <location>
        <begin position="7"/>
        <end position="415"/>
    </location>
</feature>
<reference evidence="8" key="1">
    <citation type="submission" date="2021-02" db="EMBL/GenBank/DDBJ databases">
        <title>Genome-Resolved Metagenomics of a Microbial Community Performing Photosynthetic Biological Nutrient Removal.</title>
        <authorList>
            <person name="Mcdaniel E.A."/>
        </authorList>
    </citation>
    <scope>NUCLEOTIDE SEQUENCE</scope>
    <source>
        <strain evidence="8">UWPOB_OBS1</strain>
    </source>
</reference>
<comment type="caution">
    <text evidence="8">The sequence shown here is derived from an EMBL/GenBank/DDBJ whole genome shotgun (WGS) entry which is preliminary data.</text>
</comment>
<keyword evidence="2 5" id="KW-0119">Carbohydrate metabolism</keyword>
<sequence>MSIGSFVFMLHSHLPYYKKAGMWPFGEESVYECMAETYVPLLNAIADLHNDGINANLTLGLTPVLCEQLADEHFKKGFEKFLKARIEAASEDEQRYSNQGKTPNPELHQLARFYLNWFKQIEKDFTHRWGRDILSGFKRYQDLGAIEITTSAATHCFSPLLEEDVTLQAEYKTGVANYRKHFGKDPQGFWLPECAYRPEENGRAGVEKYMYEAGIKYFFTESFVIKGGQTAEVRRIVGPYGSVQYIPTATTSDTGLDTHEAFWLKEYPVAVMGRHEEAGYKVWSADHGYPGDGNYREFHKKDDKSGLHYWKLTSKSTDLGAKEIYNPEAAESRMRENSDHYAGFIQQCLTEHLKATGKPGLIMVSFDTELFGHWWFEGVTWLKEVIRKLKTYTAVKLTKASDYLSEFPPEKTIELKQSSWGSGGHYQVWLNDETEWMWPQIHDSEKKMAEVADMAAVGHDKLITRAAKQLARELLLVASSDWPFLVTTGQAKDYATDRFKEHKERFDDLYKMIKSGNVDEKVLAQLEDTDSLFNGEDLDLKNFSPTTLSQSLTV</sequence>
<dbReference type="Pfam" id="PF09210">
    <property type="entry name" value="BE_C"/>
    <property type="match status" value="1"/>
</dbReference>
<dbReference type="Gene3D" id="1.20.1430.10">
    <property type="entry name" value="Families 57/38 glycoside transferase, middle domain"/>
    <property type="match status" value="1"/>
</dbReference>
<dbReference type="InterPro" id="IPR040042">
    <property type="entry name" value="Branching_enz_MT3115-like"/>
</dbReference>
<proteinExistence type="inferred from homology"/>
<dbReference type="SUPFAM" id="SSF88713">
    <property type="entry name" value="Glycoside hydrolase/deacetylase"/>
    <property type="match status" value="1"/>
</dbReference>
<organism evidence="8 9">
    <name type="scientific">Candidatus Obscuribacter phosphatis</name>
    <dbReference type="NCBI Taxonomy" id="1906157"/>
    <lineage>
        <taxon>Bacteria</taxon>
        <taxon>Bacillati</taxon>
        <taxon>Candidatus Melainabacteria</taxon>
        <taxon>Candidatus Obscuribacterales</taxon>
        <taxon>Candidatus Obscuribacteraceae</taxon>
        <taxon>Candidatus Obscuribacter</taxon>
    </lineage>
</organism>
<dbReference type="InterPro" id="IPR011330">
    <property type="entry name" value="Glyco_hydro/deAcase_b/a-brl"/>
</dbReference>
<feature type="binding site" evidence="4">
    <location>
        <position position="291"/>
    </location>
    <ligand>
        <name>substrate</name>
    </ligand>
</feature>
<evidence type="ECO:0000256" key="2">
    <source>
        <dbReference type="ARBA" id="ARBA00023277"/>
    </source>
</evidence>
<evidence type="ECO:0000256" key="1">
    <source>
        <dbReference type="ARBA" id="ARBA00006821"/>
    </source>
</evidence>
<dbReference type="InterPro" id="IPR027291">
    <property type="entry name" value="Glyco_hydro_38_N_sf"/>
</dbReference>
<feature type="binding site" evidence="4">
    <location>
        <position position="420"/>
    </location>
    <ligand>
        <name>substrate</name>
    </ligand>
</feature>
<feature type="binding site" evidence="4">
    <location>
        <position position="274"/>
    </location>
    <ligand>
        <name>substrate</name>
    </ligand>
</feature>
<gene>
    <name evidence="8" type="ORF">J0M35_00735</name>
</gene>